<dbReference type="PANTHER" id="PTHR42756:SF1">
    <property type="entry name" value="TRANSCRIPTIONAL REPRESSOR OF EMRAB OPERON"/>
    <property type="match status" value="1"/>
</dbReference>
<keyword evidence="2" id="KW-0238">DNA-binding</keyword>
<evidence type="ECO:0000256" key="2">
    <source>
        <dbReference type="ARBA" id="ARBA00023125"/>
    </source>
</evidence>
<keyword evidence="1" id="KW-0805">Transcription regulation</keyword>
<evidence type="ECO:0000259" key="4">
    <source>
        <dbReference type="SMART" id="SM00347"/>
    </source>
</evidence>
<evidence type="ECO:0000256" key="3">
    <source>
        <dbReference type="ARBA" id="ARBA00023163"/>
    </source>
</evidence>
<evidence type="ECO:0000256" key="1">
    <source>
        <dbReference type="ARBA" id="ARBA00023015"/>
    </source>
</evidence>
<comment type="caution">
    <text evidence="5">The sequence shown here is derived from an EMBL/GenBank/DDBJ whole genome shotgun (WGS) entry which is preliminary data.</text>
</comment>
<gene>
    <name evidence="5" type="ORF">ASJ81_19140</name>
</gene>
<dbReference type="AlphaFoldDB" id="A0A2A2HUN8"/>
<dbReference type="InterPro" id="IPR000835">
    <property type="entry name" value="HTH_MarR-typ"/>
</dbReference>
<organism evidence="5 6">
    <name type="scientific">Methanosarcina spelaei</name>
    <dbReference type="NCBI Taxonomy" id="1036679"/>
    <lineage>
        <taxon>Archaea</taxon>
        <taxon>Methanobacteriati</taxon>
        <taxon>Methanobacteriota</taxon>
        <taxon>Stenosarchaea group</taxon>
        <taxon>Methanomicrobia</taxon>
        <taxon>Methanosarcinales</taxon>
        <taxon>Methanosarcinaceae</taxon>
        <taxon>Methanosarcina</taxon>
    </lineage>
</organism>
<dbReference type="RefSeq" id="WP_095644160.1">
    <property type="nucleotide sequence ID" value="NZ_LMVP01000145.1"/>
</dbReference>
<dbReference type="Pfam" id="PF12802">
    <property type="entry name" value="MarR_2"/>
    <property type="match status" value="1"/>
</dbReference>
<keyword evidence="3" id="KW-0804">Transcription</keyword>
<evidence type="ECO:0000313" key="5">
    <source>
        <dbReference type="EMBL" id="PAV13000.1"/>
    </source>
</evidence>
<dbReference type="Gene3D" id="1.10.10.10">
    <property type="entry name" value="Winged helix-like DNA-binding domain superfamily/Winged helix DNA-binding domain"/>
    <property type="match status" value="1"/>
</dbReference>
<dbReference type="InterPro" id="IPR036388">
    <property type="entry name" value="WH-like_DNA-bd_sf"/>
</dbReference>
<dbReference type="GO" id="GO:0003677">
    <property type="term" value="F:DNA binding"/>
    <property type="evidence" value="ECO:0007669"/>
    <property type="project" value="UniProtKB-KW"/>
</dbReference>
<dbReference type="EMBL" id="LMVP01000145">
    <property type="protein sequence ID" value="PAV13000.1"/>
    <property type="molecule type" value="Genomic_DNA"/>
</dbReference>
<accession>A0A2A2HUN8</accession>
<sequence length="150" mass="17213">MNQKRFDEIHRINYLTSETQALYHQSSLKLGITDSVSIVLYTIYDTGENCLLSDIYKKSGISKQTVNSAIRGLESDGILYLEQYTGRAKKIILTEKGKDYVNSTVAKLYQAEVQAFDSWSTEEINTYIRLMEKYADCFRKQIGALSERDL</sequence>
<dbReference type="SMART" id="SM00347">
    <property type="entry name" value="HTH_MARR"/>
    <property type="match status" value="1"/>
</dbReference>
<feature type="domain" description="HTH marR-type" evidence="4">
    <location>
        <begin position="25"/>
        <end position="124"/>
    </location>
</feature>
<dbReference type="SUPFAM" id="SSF46785">
    <property type="entry name" value="Winged helix' DNA-binding domain"/>
    <property type="match status" value="1"/>
</dbReference>
<keyword evidence="6" id="KW-1185">Reference proteome</keyword>
<protein>
    <submittedName>
        <fullName evidence="5">MarR family transcriptional regulator</fullName>
    </submittedName>
</protein>
<dbReference type="GO" id="GO:0003700">
    <property type="term" value="F:DNA-binding transcription factor activity"/>
    <property type="evidence" value="ECO:0007669"/>
    <property type="project" value="InterPro"/>
</dbReference>
<evidence type="ECO:0000313" key="6">
    <source>
        <dbReference type="Proteomes" id="UP000218164"/>
    </source>
</evidence>
<dbReference type="Proteomes" id="UP000218164">
    <property type="component" value="Unassembled WGS sequence"/>
</dbReference>
<proteinExistence type="predicted"/>
<name>A0A2A2HUN8_9EURY</name>
<dbReference type="PANTHER" id="PTHR42756">
    <property type="entry name" value="TRANSCRIPTIONAL REGULATOR, MARR"/>
    <property type="match status" value="1"/>
</dbReference>
<reference evidence="5 6" key="1">
    <citation type="journal article" date="2017" name="BMC Genomics">
        <title>Genomic analysis of methanogenic archaea reveals a shift towards energy conservation.</title>
        <authorList>
            <person name="Gilmore S.P."/>
            <person name="Henske J.K."/>
            <person name="Sexton J.A."/>
            <person name="Solomon K.V."/>
            <person name="Seppala S."/>
            <person name="Yoo J.I."/>
            <person name="Huyett L.M."/>
            <person name="Pressman A."/>
            <person name="Cogan J.Z."/>
            <person name="Kivenson V."/>
            <person name="Peng X."/>
            <person name="Tan Y."/>
            <person name="Valentine D.L."/>
            <person name="O'Malley M.A."/>
        </authorList>
    </citation>
    <scope>NUCLEOTIDE SEQUENCE [LARGE SCALE GENOMIC DNA]</scope>
    <source>
        <strain evidence="5 6">MC-15</strain>
    </source>
</reference>
<dbReference type="InterPro" id="IPR036390">
    <property type="entry name" value="WH_DNA-bd_sf"/>
</dbReference>